<name>B8IA03_METNO</name>
<evidence type="ECO:0000313" key="3">
    <source>
        <dbReference type="Proteomes" id="UP000008207"/>
    </source>
</evidence>
<protein>
    <submittedName>
        <fullName evidence="1">Uncharacterized protein</fullName>
    </submittedName>
</protein>
<dbReference type="RefSeq" id="WP_015928912.1">
    <property type="nucleotide sequence ID" value="NC_011894.1"/>
</dbReference>
<dbReference type="AlphaFoldDB" id="B8IA03"/>
<dbReference type="OrthoDB" id="8455808at2"/>
<keyword evidence="3" id="KW-1185">Reference proteome</keyword>
<dbReference type="Proteomes" id="UP000008207">
    <property type="component" value="Chromosome"/>
</dbReference>
<proteinExistence type="predicted"/>
<accession>B8IA03</accession>
<dbReference type="HOGENOM" id="CLU_2753242_0_0_5"/>
<dbReference type="EMBL" id="CP001349">
    <property type="protein sequence ID" value="ACL57231.1"/>
    <property type="molecule type" value="Genomic_DNA"/>
</dbReference>
<sequence>MTQDELERLLIGLQPGQEACIHHDVYASLFPPGEPDDGARGRFYEFARRYGCTIMNDPPHDEICFRRASD</sequence>
<dbReference type="EMBL" id="CP001349">
    <property type="protein sequence ID" value="ACL58138.1"/>
    <property type="molecule type" value="Genomic_DNA"/>
</dbReference>
<evidence type="ECO:0000313" key="1">
    <source>
        <dbReference type="EMBL" id="ACL57231.1"/>
    </source>
</evidence>
<dbReference type="KEGG" id="mno:Mnod_3212"/>
<evidence type="ECO:0000313" key="2">
    <source>
        <dbReference type="EMBL" id="ACL58138.1"/>
    </source>
</evidence>
<gene>
    <name evidence="1" type="ordered locus">Mnod_2251</name>
    <name evidence="2" type="ordered locus">Mnod_3212</name>
</gene>
<dbReference type="KEGG" id="mno:Mnod_2251"/>
<organism evidence="1 3">
    <name type="scientific">Methylobacterium nodulans (strain LMG 21967 / CNCM I-2342 / ORS 2060)</name>
    <dbReference type="NCBI Taxonomy" id="460265"/>
    <lineage>
        <taxon>Bacteria</taxon>
        <taxon>Pseudomonadati</taxon>
        <taxon>Pseudomonadota</taxon>
        <taxon>Alphaproteobacteria</taxon>
        <taxon>Hyphomicrobiales</taxon>
        <taxon>Methylobacteriaceae</taxon>
        <taxon>Methylobacterium</taxon>
    </lineage>
</organism>
<reference evidence="1 3" key="1">
    <citation type="submission" date="2009-01" db="EMBL/GenBank/DDBJ databases">
        <title>Complete sequence of chromosome of Methylobacterium nodulans ORS 2060.</title>
        <authorList>
            <consortium name="US DOE Joint Genome Institute"/>
            <person name="Lucas S."/>
            <person name="Copeland A."/>
            <person name="Lapidus A."/>
            <person name="Glavina del Rio T."/>
            <person name="Dalin E."/>
            <person name="Tice H."/>
            <person name="Bruce D."/>
            <person name="Goodwin L."/>
            <person name="Pitluck S."/>
            <person name="Sims D."/>
            <person name="Brettin T."/>
            <person name="Detter J.C."/>
            <person name="Han C."/>
            <person name="Larimer F."/>
            <person name="Land M."/>
            <person name="Hauser L."/>
            <person name="Kyrpides N."/>
            <person name="Ivanova N."/>
            <person name="Marx C.J."/>
            <person name="Richardson P."/>
        </authorList>
    </citation>
    <scope>NUCLEOTIDE SEQUENCE [LARGE SCALE GENOMIC DNA]</scope>
    <source>
        <strain evidence="3">LMG 21967 / CNCM I-2342 / ORS 2060</strain>
        <strain evidence="1">ORS 2060</strain>
    </source>
</reference>